<gene>
    <name evidence="2" type="ORF">GCM10009639_61090</name>
</gene>
<keyword evidence="3" id="KW-1185">Reference proteome</keyword>
<dbReference type="Proteomes" id="UP001499863">
    <property type="component" value="Unassembled WGS sequence"/>
</dbReference>
<feature type="compositionally biased region" description="Polar residues" evidence="1">
    <location>
        <begin position="21"/>
        <end position="31"/>
    </location>
</feature>
<name>A0ABN1YFK5_9ACTN</name>
<organism evidence="2 3">
    <name type="scientific">Kitasatospora putterlickiae</name>
    <dbReference type="NCBI Taxonomy" id="221725"/>
    <lineage>
        <taxon>Bacteria</taxon>
        <taxon>Bacillati</taxon>
        <taxon>Actinomycetota</taxon>
        <taxon>Actinomycetes</taxon>
        <taxon>Kitasatosporales</taxon>
        <taxon>Streptomycetaceae</taxon>
        <taxon>Kitasatospora</taxon>
    </lineage>
</organism>
<accession>A0ABN1YFK5</accession>
<evidence type="ECO:0000313" key="3">
    <source>
        <dbReference type="Proteomes" id="UP001499863"/>
    </source>
</evidence>
<sequence length="117" mass="12455">MPSRSPGRARAAQALAGPVSPCSTKSISSSAVPGRRRRRVRLRIHGRSASGMARYAWYQPMASSVAPGSTGASWPGRGKQSLTCWSGEVPTLASRSSAWKVTRAVRGVTRVTSVTWT</sequence>
<evidence type="ECO:0000256" key="1">
    <source>
        <dbReference type="SAM" id="MobiDB-lite"/>
    </source>
</evidence>
<evidence type="ECO:0000313" key="2">
    <source>
        <dbReference type="EMBL" id="GAA1410254.1"/>
    </source>
</evidence>
<reference evidence="2 3" key="1">
    <citation type="journal article" date="2019" name="Int. J. Syst. Evol. Microbiol.">
        <title>The Global Catalogue of Microorganisms (GCM) 10K type strain sequencing project: providing services to taxonomists for standard genome sequencing and annotation.</title>
        <authorList>
            <consortium name="The Broad Institute Genomics Platform"/>
            <consortium name="The Broad Institute Genome Sequencing Center for Infectious Disease"/>
            <person name="Wu L."/>
            <person name="Ma J."/>
        </authorList>
    </citation>
    <scope>NUCLEOTIDE SEQUENCE [LARGE SCALE GENOMIC DNA]</scope>
    <source>
        <strain evidence="2 3">JCM 12393</strain>
    </source>
</reference>
<dbReference type="EMBL" id="BAAAKJ010000384">
    <property type="protein sequence ID" value="GAA1410254.1"/>
    <property type="molecule type" value="Genomic_DNA"/>
</dbReference>
<protein>
    <submittedName>
        <fullName evidence="2">Uncharacterized protein</fullName>
    </submittedName>
</protein>
<feature type="region of interest" description="Disordered" evidence="1">
    <location>
        <begin position="1"/>
        <end position="36"/>
    </location>
</feature>
<comment type="caution">
    <text evidence="2">The sequence shown here is derived from an EMBL/GenBank/DDBJ whole genome shotgun (WGS) entry which is preliminary data.</text>
</comment>
<proteinExistence type="predicted"/>